<dbReference type="PANTHER" id="PTHR33376:SF2">
    <property type="entry name" value="DICARBOXYLATE-BINDING PERIPLASMIC PROTEIN"/>
    <property type="match status" value="1"/>
</dbReference>
<dbReference type="STRING" id="1297569.MESS2_1350022"/>
<dbReference type="InterPro" id="IPR004682">
    <property type="entry name" value="TRAP_DctP"/>
</dbReference>
<dbReference type="NCBIfam" id="NF037995">
    <property type="entry name" value="TRAP_S1"/>
    <property type="match status" value="1"/>
</dbReference>
<evidence type="ECO:0000256" key="2">
    <source>
        <dbReference type="SAM" id="SignalP"/>
    </source>
</evidence>
<gene>
    <name evidence="3" type="primary">yiaO</name>
    <name evidence="3" type="ORF">MESS2_1350022</name>
</gene>
<dbReference type="GO" id="GO:0030288">
    <property type="term" value="C:outer membrane-bounded periplasmic space"/>
    <property type="evidence" value="ECO:0007669"/>
    <property type="project" value="InterPro"/>
</dbReference>
<protein>
    <submittedName>
        <fullName evidence="3">Transporter</fullName>
    </submittedName>
</protein>
<dbReference type="Gene3D" id="3.40.190.170">
    <property type="entry name" value="Bacterial extracellular solute-binding protein, family 7"/>
    <property type="match status" value="1"/>
</dbReference>
<dbReference type="eggNOG" id="COG1638">
    <property type="taxonomic scope" value="Bacteria"/>
</dbReference>
<dbReference type="AlphaFoldDB" id="M5EYN0"/>
<dbReference type="PANTHER" id="PTHR33376">
    <property type="match status" value="1"/>
</dbReference>
<keyword evidence="1 2" id="KW-0732">Signal</keyword>
<dbReference type="Pfam" id="PF03480">
    <property type="entry name" value="DctP"/>
    <property type="match status" value="1"/>
</dbReference>
<evidence type="ECO:0000313" key="3">
    <source>
        <dbReference type="EMBL" id="CCV04686.1"/>
    </source>
</evidence>
<dbReference type="NCBIfam" id="TIGR00787">
    <property type="entry name" value="dctP"/>
    <property type="match status" value="1"/>
</dbReference>
<evidence type="ECO:0000256" key="1">
    <source>
        <dbReference type="ARBA" id="ARBA00022729"/>
    </source>
</evidence>
<comment type="caution">
    <text evidence="3">The sequence shown here is derived from an EMBL/GenBank/DDBJ whole genome shotgun (WGS) entry which is preliminary data.</text>
</comment>
<dbReference type="InterPro" id="IPR038404">
    <property type="entry name" value="TRAP_DctP_sf"/>
</dbReference>
<feature type="signal peptide" evidence="2">
    <location>
        <begin position="1"/>
        <end position="24"/>
    </location>
</feature>
<dbReference type="CDD" id="cd13671">
    <property type="entry name" value="PBP2_TRAP_SBP_like_3"/>
    <property type="match status" value="1"/>
</dbReference>
<accession>M5EYN0</accession>
<keyword evidence="4" id="KW-1185">Reference proteome</keyword>
<dbReference type="EMBL" id="CAUM01000041">
    <property type="protein sequence ID" value="CCV04686.1"/>
    <property type="molecule type" value="Genomic_DNA"/>
</dbReference>
<dbReference type="SUPFAM" id="SSF53850">
    <property type="entry name" value="Periplasmic binding protein-like II"/>
    <property type="match status" value="1"/>
</dbReference>
<organism evidence="3 4">
    <name type="scientific">Mesorhizobium metallidurans STM 2683</name>
    <dbReference type="NCBI Taxonomy" id="1297569"/>
    <lineage>
        <taxon>Bacteria</taxon>
        <taxon>Pseudomonadati</taxon>
        <taxon>Pseudomonadota</taxon>
        <taxon>Alphaproteobacteria</taxon>
        <taxon>Hyphomicrobiales</taxon>
        <taxon>Phyllobacteriaceae</taxon>
        <taxon>Mesorhizobium</taxon>
    </lineage>
</organism>
<dbReference type="OrthoDB" id="9803763at2"/>
<dbReference type="GO" id="GO:0030246">
    <property type="term" value="F:carbohydrate binding"/>
    <property type="evidence" value="ECO:0007669"/>
    <property type="project" value="TreeGrafter"/>
</dbReference>
<name>M5EYN0_9HYPH</name>
<proteinExistence type="predicted"/>
<reference evidence="3 4" key="1">
    <citation type="submission" date="2013-02" db="EMBL/GenBank/DDBJ databases">
        <authorList>
            <person name="Genoscope - CEA"/>
        </authorList>
    </citation>
    <scope>NUCLEOTIDE SEQUENCE [LARGE SCALE GENOMIC DNA]</scope>
    <source>
        <strain evidence="3 4">STM 2683</strain>
    </source>
</reference>
<dbReference type="PIRSF" id="PIRSF006470">
    <property type="entry name" value="DctB"/>
    <property type="match status" value="1"/>
</dbReference>
<sequence>MLHFSRLAGATLLAAALMAGTASAQTVLRSADTHPDGYPTVEAVKYFGELVKERTAGRYAVEIYPSAQLGEEKDTIEQVRAGVIDLNRVSMAPFNGLIPETTVPSLPYIFRSEDHMRKVMDGAVGDQIAASFERVGLVLLAFYDGGARSFYNSKKPINSVADLAGMKFRVIQSDIFVDMVAALGANATPMPYGEVYSAIETGVIDGAENNFPSYDTAKHAEVARFYSLDEHTMVPEAFVMAKSSWDKLTPEDQAIFKAAAKESVARQRELWAAKVKESRAKVEAAGSQITTPDKQPFIDAMGPVYEKHVKDDKLKAMVEAIKAVQ</sequence>
<evidence type="ECO:0000313" key="4">
    <source>
        <dbReference type="Proteomes" id="UP000012062"/>
    </source>
</evidence>
<feature type="chain" id="PRO_5004066448" evidence="2">
    <location>
        <begin position="25"/>
        <end position="325"/>
    </location>
</feature>
<dbReference type="Proteomes" id="UP000012062">
    <property type="component" value="Unassembled WGS sequence"/>
</dbReference>
<dbReference type="InterPro" id="IPR018389">
    <property type="entry name" value="DctP_fam"/>
</dbReference>
<dbReference type="RefSeq" id="WP_008873658.1">
    <property type="nucleotide sequence ID" value="NZ_CAUM01000041.1"/>
</dbReference>
<dbReference type="GO" id="GO:0055085">
    <property type="term" value="P:transmembrane transport"/>
    <property type="evidence" value="ECO:0007669"/>
    <property type="project" value="InterPro"/>
</dbReference>